<evidence type="ECO:0000313" key="4">
    <source>
        <dbReference type="Proteomes" id="UP000077628"/>
    </source>
</evidence>
<sequence length="361" mass="39402">MSELLEVAIVGAGLSGLALAERLSADGRAVGVFEARDRCGGRILSVPLADNLTVDLGPTWLWPGSQPRIAALCRRLGLTLFRQADAGQSLYKISADTVPVGYHDRQTHADAWRIQGGCATLIDALLARLADIDIRLNQALLRIVDRDDHVELSFSTVNGTDTVRAKRAVLTVPPRLMAERIAFVPALSADLFEACRATPTWMAGHAKAALAYPSAFWRQQGWSGNAVLPYPGAILSEIYDAEDPRGEFGALFGFFGIPAEFRDRYRADLPGLLIHHLSELYGPDAAEPLRSTIQDWSMEAYTATALDRLPPIGHPDYGHRWLQLDHWTDKLYFGGTETAAEHGGYLEGALVAAERVYAALT</sequence>
<reference evidence="4" key="1">
    <citation type="submission" date="2016-03" db="EMBL/GenBank/DDBJ databases">
        <authorList>
            <person name="Heylen K."/>
            <person name="De Vos P."/>
            <person name="Vekeman B."/>
        </authorList>
    </citation>
    <scope>NUCLEOTIDE SEQUENCE [LARGE SCALE GENOMIC DNA]</scope>
    <source>
        <strain evidence="4">R-45383</strain>
    </source>
</reference>
<comment type="caution">
    <text evidence="3">The sequence shown here is derived from an EMBL/GenBank/DDBJ whole genome shotgun (WGS) entry which is preliminary data.</text>
</comment>
<accession>A0A177NH01</accession>
<dbReference type="InterPro" id="IPR002937">
    <property type="entry name" value="Amino_oxidase"/>
</dbReference>
<dbReference type="InterPro" id="IPR036188">
    <property type="entry name" value="FAD/NAD-bd_sf"/>
</dbReference>
<proteinExistence type="inferred from homology"/>
<feature type="domain" description="Amine oxidase" evidence="2">
    <location>
        <begin position="102"/>
        <end position="356"/>
    </location>
</feature>
<dbReference type="STRING" id="702114.A1355_08350"/>
<gene>
    <name evidence="3" type="ORF">A1355_08350</name>
</gene>
<dbReference type="Pfam" id="PF01593">
    <property type="entry name" value="Amino_oxidase"/>
    <property type="match status" value="1"/>
</dbReference>
<dbReference type="Pfam" id="PF13450">
    <property type="entry name" value="NAD_binding_8"/>
    <property type="match status" value="1"/>
</dbReference>
<evidence type="ECO:0000256" key="1">
    <source>
        <dbReference type="ARBA" id="ARBA00005995"/>
    </source>
</evidence>
<keyword evidence="4" id="KW-1185">Reference proteome</keyword>
<evidence type="ECO:0000313" key="3">
    <source>
        <dbReference type="EMBL" id="OAI17175.1"/>
    </source>
</evidence>
<dbReference type="OrthoDB" id="337830at2"/>
<dbReference type="AlphaFoldDB" id="A0A177NH01"/>
<protein>
    <submittedName>
        <fullName evidence="3">Amine oxidase</fullName>
    </submittedName>
</protein>
<dbReference type="Gene3D" id="3.50.50.60">
    <property type="entry name" value="FAD/NAD(P)-binding domain"/>
    <property type="match status" value="2"/>
</dbReference>
<dbReference type="InterPro" id="IPR050703">
    <property type="entry name" value="Flavin_MAO"/>
</dbReference>
<dbReference type="GO" id="GO:0016491">
    <property type="term" value="F:oxidoreductase activity"/>
    <property type="evidence" value="ECO:0007669"/>
    <property type="project" value="InterPro"/>
</dbReference>
<organism evidence="3 4">
    <name type="scientific">Methylomonas koyamae</name>
    <dbReference type="NCBI Taxonomy" id="702114"/>
    <lineage>
        <taxon>Bacteria</taxon>
        <taxon>Pseudomonadati</taxon>
        <taxon>Pseudomonadota</taxon>
        <taxon>Gammaproteobacteria</taxon>
        <taxon>Methylococcales</taxon>
        <taxon>Methylococcaceae</taxon>
        <taxon>Methylomonas</taxon>
    </lineage>
</organism>
<dbReference type="RefSeq" id="WP_064029690.1">
    <property type="nucleotide sequence ID" value="NZ_LUUK01000179.1"/>
</dbReference>
<dbReference type="PANTHER" id="PTHR43563">
    <property type="entry name" value="AMINE OXIDASE"/>
    <property type="match status" value="1"/>
</dbReference>
<dbReference type="Proteomes" id="UP000077628">
    <property type="component" value="Unassembled WGS sequence"/>
</dbReference>
<comment type="similarity">
    <text evidence="1">Belongs to the flavin monoamine oxidase family.</text>
</comment>
<evidence type="ECO:0000259" key="2">
    <source>
        <dbReference type="Pfam" id="PF01593"/>
    </source>
</evidence>
<dbReference type="SUPFAM" id="SSF54373">
    <property type="entry name" value="FAD-linked reductases, C-terminal domain"/>
    <property type="match status" value="1"/>
</dbReference>
<dbReference type="SUPFAM" id="SSF51905">
    <property type="entry name" value="FAD/NAD(P)-binding domain"/>
    <property type="match status" value="1"/>
</dbReference>
<dbReference type="PANTHER" id="PTHR43563:SF14">
    <property type="entry name" value="AMINE OXIDASE"/>
    <property type="match status" value="1"/>
</dbReference>
<dbReference type="EMBL" id="LUUK01000179">
    <property type="protein sequence ID" value="OAI17175.1"/>
    <property type="molecule type" value="Genomic_DNA"/>
</dbReference>
<name>A0A177NH01_9GAMM</name>